<dbReference type="RefSeq" id="YP_238666.1">
    <property type="nucleotide sequence ID" value="NC_007021.1"/>
</dbReference>
<dbReference type="Proteomes" id="UP000503318">
    <property type="component" value="Segment"/>
</dbReference>
<organismHost>
    <name type="scientific">Twortvirus twort</name>
    <dbReference type="NCBI Taxonomy" id="55510"/>
</organismHost>
<evidence type="ECO:0000313" key="1">
    <source>
        <dbReference type="EMBL" id="QIW89029.1"/>
    </source>
</evidence>
<reference evidence="2 3" key="1">
    <citation type="submission" date="2020-03" db="EMBL/GenBank/DDBJ databases">
        <title>Variable regions in the genome of staphylococcal bacteriophage Twort.</title>
        <authorList>
            <person name="Glowacka-Rutkowska A."/>
            <person name="Gawor J."/>
            <person name="Lobocka M."/>
        </authorList>
    </citation>
    <scope>NUCLEOTIDE SEQUENCE [LARGE SCALE GENOMIC DNA]</scope>
</reference>
<accession>A0A6H0X5J9</accession>
<evidence type="ECO:0000313" key="2">
    <source>
        <dbReference type="EMBL" id="QIW89200.1"/>
    </source>
</evidence>
<dbReference type="EMBL" id="MT151386">
    <property type="protein sequence ID" value="QIW89200.1"/>
    <property type="molecule type" value="Genomic_DNA"/>
</dbReference>
<proteinExistence type="predicted"/>
<sequence>MKQAQAIKKFIELRKELKEEGYTISKQQLLSNMEIYHLNLKIDSQIEWFLETPNNEIIEEMKDLGDL</sequence>
<dbReference type="KEGG" id="vg:5130308"/>
<protein>
    <submittedName>
        <fullName evidence="2">Uncharacterized protein</fullName>
    </submittedName>
</protein>
<dbReference type="EMBL" id="MT151386">
    <property type="protein sequence ID" value="QIW89029.1"/>
    <property type="molecule type" value="Genomic_DNA"/>
</dbReference>
<gene>
    <name evidence="1" type="ORF">TwortDSMZ_019</name>
    <name evidence="2" type="ORF">TwortDSMZ_208</name>
</gene>
<evidence type="ECO:0000313" key="3">
    <source>
        <dbReference type="Proteomes" id="UP000503318"/>
    </source>
</evidence>
<name>A0A6H0X5J9_BPTWO</name>
<organism evidence="2 3">
    <name type="scientific">Staphylococcus phage Twort (strain DSM 17442 / HER 48)</name>
    <name type="common">Bacteriophage Twort</name>
    <dbReference type="NCBI Taxonomy" id="2908167"/>
    <lineage>
        <taxon>Viruses</taxon>
        <taxon>Duplodnaviria</taxon>
        <taxon>Heunggongvirae</taxon>
        <taxon>Uroviricota</taxon>
        <taxon>Caudoviricetes</taxon>
        <taxon>Herelleviridae</taxon>
        <taxon>Twortvirinae</taxon>
        <taxon>Twortvirus</taxon>
        <taxon>Twortvirus twort</taxon>
    </lineage>
</organism>